<feature type="domain" description="DUF659" evidence="1">
    <location>
        <begin position="61"/>
        <end position="206"/>
    </location>
</feature>
<keyword evidence="3" id="KW-1185">Reference proteome</keyword>
<dbReference type="SUPFAM" id="SSF53098">
    <property type="entry name" value="Ribonuclease H-like"/>
    <property type="match status" value="1"/>
</dbReference>
<evidence type="ECO:0000313" key="3">
    <source>
        <dbReference type="Proteomes" id="UP000789901"/>
    </source>
</evidence>
<comment type="caution">
    <text evidence="2">The sequence shown here is derived from an EMBL/GenBank/DDBJ whole genome shotgun (WGS) entry which is preliminary data.</text>
</comment>
<proteinExistence type="predicted"/>
<accession>A0ABN7VJ74</accession>
<gene>
    <name evidence="2" type="ORF">GMARGA_LOCUS19255</name>
</gene>
<dbReference type="PANTHER" id="PTHR32166">
    <property type="entry name" value="OSJNBA0013A04.12 PROTEIN"/>
    <property type="match status" value="1"/>
</dbReference>
<organism evidence="2 3">
    <name type="scientific">Gigaspora margarita</name>
    <dbReference type="NCBI Taxonomy" id="4874"/>
    <lineage>
        <taxon>Eukaryota</taxon>
        <taxon>Fungi</taxon>
        <taxon>Fungi incertae sedis</taxon>
        <taxon>Mucoromycota</taxon>
        <taxon>Glomeromycotina</taxon>
        <taxon>Glomeromycetes</taxon>
        <taxon>Diversisporales</taxon>
        <taxon>Gigasporaceae</taxon>
        <taxon>Gigaspora</taxon>
    </lineage>
</organism>
<dbReference type="InterPro" id="IPR012337">
    <property type="entry name" value="RNaseH-like_sf"/>
</dbReference>
<name>A0ABN7VJ74_GIGMA</name>
<dbReference type="PANTHER" id="PTHR32166:SF123">
    <property type="entry name" value="BED-TYPE DOMAIN-CONTAINING PROTEIN"/>
    <property type="match status" value="1"/>
</dbReference>
<dbReference type="Proteomes" id="UP000789901">
    <property type="component" value="Unassembled WGS sequence"/>
</dbReference>
<dbReference type="EMBL" id="CAJVQB010015925">
    <property type="protein sequence ID" value="CAG8777429.1"/>
    <property type="molecule type" value="Genomic_DNA"/>
</dbReference>
<evidence type="ECO:0000313" key="2">
    <source>
        <dbReference type="EMBL" id="CAG8777429.1"/>
    </source>
</evidence>
<evidence type="ECO:0000259" key="1">
    <source>
        <dbReference type="Pfam" id="PF04937"/>
    </source>
</evidence>
<dbReference type="Pfam" id="PF04937">
    <property type="entry name" value="DUF659"/>
    <property type="match status" value="1"/>
</dbReference>
<reference evidence="2 3" key="1">
    <citation type="submission" date="2021-06" db="EMBL/GenBank/DDBJ databases">
        <authorList>
            <person name="Kallberg Y."/>
            <person name="Tangrot J."/>
            <person name="Rosling A."/>
        </authorList>
    </citation>
    <scope>NUCLEOTIDE SEQUENCE [LARGE SCALE GENOMIC DNA]</scope>
    <source>
        <strain evidence="2 3">120-4 pot B 10/14</strain>
    </source>
</reference>
<sequence>MTDLSWLEFKKYPPKSPKGHSVAECNHCNYQLSGQEQRLHAHLNSSLKSLHPSYNPPFHWSLSNNLLSDEYKEIKDQIQEIYSKKKYISLSTDGWSTQHNEPIINYITLMTHGPIFFKSVATETHFHIAEYIAEEIQEVILEFKENFVVLVVTDNATNMHVAWNILHAKFPSILFYESCNTLEIASKITNNFNSHQVVKVYLHETQKQEINKTIALGTQLVVLEKLLESKSSIKVCLIYTQNFKIVIDLNNWDNILALAEVLCPIVKCITKFESDSATLSLVYKEIAKMKDLECNITSPIQDSVVNIISKQFNYIQTPIMLLAYLFDSHHYSHHHFHPTAYALTQLFQKVMPYINNFVPKTEKEIHAGLYREYGELVALLNTNTTLQEAAKELHPHDWWNYKKKNDNEGEPVWLSDIEQEVNCKETNYLFSDKKTNDFWEGFNEHADQVFYDSE</sequence>
<protein>
    <submittedName>
        <fullName evidence="2">26615_t:CDS:1</fullName>
    </submittedName>
</protein>
<dbReference type="InterPro" id="IPR007021">
    <property type="entry name" value="DUF659"/>
</dbReference>